<dbReference type="Proteomes" id="UP000191448">
    <property type="component" value="Unassembled WGS sequence"/>
</dbReference>
<name>A0A1V4SW88_9CLOT</name>
<proteinExistence type="predicted"/>
<reference evidence="1 2" key="1">
    <citation type="submission" date="2016-02" db="EMBL/GenBank/DDBJ databases">
        <title>Genome sequence of Clostridium thermobutyricum DSM 4928.</title>
        <authorList>
            <person name="Poehlein A."/>
            <person name="Daniel R."/>
        </authorList>
    </citation>
    <scope>NUCLEOTIDE SEQUENCE [LARGE SCALE GENOMIC DNA]</scope>
    <source>
        <strain evidence="1 2">DSM 4928</strain>
    </source>
</reference>
<accession>A0A1V4SW88</accession>
<dbReference type="EMBL" id="LTAY01000031">
    <property type="protein sequence ID" value="OPX48523.1"/>
    <property type="molecule type" value="Genomic_DNA"/>
</dbReference>
<protein>
    <submittedName>
        <fullName evidence="1">Uncharacterized protein</fullName>
    </submittedName>
</protein>
<comment type="caution">
    <text evidence="1">The sequence shown here is derived from an EMBL/GenBank/DDBJ whole genome shotgun (WGS) entry which is preliminary data.</text>
</comment>
<organism evidence="1 2">
    <name type="scientific">Clostridium thermobutyricum DSM 4928</name>
    <dbReference type="NCBI Taxonomy" id="1121339"/>
    <lineage>
        <taxon>Bacteria</taxon>
        <taxon>Bacillati</taxon>
        <taxon>Bacillota</taxon>
        <taxon>Clostridia</taxon>
        <taxon>Eubacteriales</taxon>
        <taxon>Clostridiaceae</taxon>
        <taxon>Clostridium</taxon>
    </lineage>
</organism>
<gene>
    <name evidence="1" type="ORF">CLTHE_12020</name>
</gene>
<evidence type="ECO:0000313" key="1">
    <source>
        <dbReference type="EMBL" id="OPX48523.1"/>
    </source>
</evidence>
<sequence>MKLIDIEEDKIYKSEYECVFYKYNSRGEIERSLYIDDWECSSVLVTNIPELLNTNVSEYTPTKWIIVNDVEGLRIRLRQTDSIVWLSLKELEKLCEDVANEKNAPF</sequence>
<dbReference type="AlphaFoldDB" id="A0A1V4SW88"/>
<evidence type="ECO:0000313" key="2">
    <source>
        <dbReference type="Proteomes" id="UP000191448"/>
    </source>
</evidence>
<dbReference type="RefSeq" id="WP_080022453.1">
    <property type="nucleotide sequence ID" value="NZ_LTAY01000031.1"/>
</dbReference>